<dbReference type="GO" id="GO:0008270">
    <property type="term" value="F:zinc ion binding"/>
    <property type="evidence" value="ECO:0007669"/>
    <property type="project" value="UniProtKB-KW"/>
</dbReference>
<evidence type="ECO:0000256" key="5">
    <source>
        <dbReference type="ARBA" id="ARBA00012483"/>
    </source>
</evidence>
<evidence type="ECO:0000256" key="6">
    <source>
        <dbReference type="ARBA" id="ARBA00017157"/>
    </source>
</evidence>
<evidence type="ECO:0000256" key="4">
    <source>
        <dbReference type="ARBA" id="ARBA00007997"/>
    </source>
</evidence>
<dbReference type="InterPro" id="IPR054476">
    <property type="entry name" value="Ltn1_N"/>
</dbReference>
<evidence type="ECO:0000259" key="17">
    <source>
        <dbReference type="PROSITE" id="PS50089"/>
    </source>
</evidence>
<protein>
    <recommendedName>
        <fullName evidence="6 16">E3 ubiquitin-protein ligase listerin</fullName>
        <ecNumber evidence="5 16">2.3.2.27</ecNumber>
    </recommendedName>
    <alternativeName>
        <fullName evidence="16">RING-type E3 ubiquitin transferase listerin</fullName>
    </alternativeName>
</protein>
<dbReference type="InterPro" id="IPR013083">
    <property type="entry name" value="Znf_RING/FYVE/PHD"/>
</dbReference>
<evidence type="ECO:0000313" key="19">
    <source>
        <dbReference type="Proteomes" id="UP000092555"/>
    </source>
</evidence>
<dbReference type="SUPFAM" id="SSF57850">
    <property type="entry name" value="RING/U-box"/>
    <property type="match status" value="1"/>
</dbReference>
<evidence type="ECO:0000256" key="15">
    <source>
        <dbReference type="PROSITE-ProRule" id="PRU00175"/>
    </source>
</evidence>
<sequence>MTLQEPGDLGYNDFHVSLFYLASIDSNHVQDANVTIALKNLAKKNAVTKEKRLSEFLKMLENSAFDVKDYHILVCWLQLYPRLAIDSQKSVRHLSHQILSTYMDKYGVKEFSKYLKTAMPIWLQGLFDDKSIAKSVKSDLLKCFAGDETKANYKVWVVFHEQIINYCHTVLIHETASSITDERSETSDEVSLKYERAENIAILMLLQTIRLANGQEYFISDSASSQINEILTLNQFWENLGSCSAKENLNAGLFRSFLALITEIFSLTDEGNLKPVTFNLKELKSIFKTTSKKIIKNVKLSPSSDASTVFVYSSVIINLVNALNSLTLFTKQNQIKIKRNFWQYGGLKSYSRLKDLLRIGPCSSDPAYYDALHTFFTALEESFIPPEEDFPFVDFSSIKDAKNIILKILLPHFQNLRGLNAVSFKYRGMQCITHILKLFARHVDNNKALEDIAQVLFITFLDGISVPCFRKDEVRIRECSNSHLAALFVSFLKHKQEDLTQGILARLGQDNPQIPKVTFNGDFVQMCTNFYEILEEVSAERGEQFLQAIIENLEETYDTSSLEQGLNILFNSISRTRQSAIVTNWAVSSIPAFISSELVDCPLNFLKKFLELHINIDYGQMINDFFMKISVECLTCLTSLFGILSGFDESKRVLLSTSTPDAYEYLLYISQNKERLDKENDMVLAFIENADIYANLLGSTEGLARQDTLILRMNSLKCPSTESLIPCALELVHKEHSKKFLEDFAEQGIVKSKIYEKMLTLRPDHDFQALIDLLARKRELIPLEMIENEINQALDTVDIVSLSISNPLLQNINLIKQPASTRLSPFLLTVAAFLKSLSQVVVPDNNIQTLTSICAEYVSDYDFLNPKHEEENIEKSCNAFGYVGVTAIQCDGVSIAQAFNGTSETLIGNLFNKITGKGLFSAKQYYISRVLVRALNPIFESMSLSDFDKIEFSYATLGSNPLKLATLLCSAMKFVGVSSKLDRIRNFVFAEILSVRSTADICEAGLVWISLANTFIDVPARYDILPNHKLGMLVNHLSSWLESDIAFDNLFVIMRALLASFFSLFIPVLGDNVPGKTWEVAIDLCLNNLGMAQSDTDLAALEYSSLKLFLVLSKFIGSNGSEDWEQSRISIEEEILGLTIAKQIGKTEFRPHHQPSILVYDLYERVLLKANISKEILSENVDKLYQMLASSVILGAQKVACSLLQSHIYESQQDVILEVQMRVSNISGESGPIEDLAKFNPILLHAISDQAFNLDDALERRNYHDIFKYLWSWVLVFDHFKESTYSMKAAYINKLRENNSIRLLLNTAFDSLPLSEQAFLNRLVLEPIEKLEKAKPAQSLIQKYDIDQSLGGNEVKEDVYFLLAHLCYQTFQFLGSFALQWFNEIRDVQLKQQVERFSIRFVSPILISEILEDVEKAKDKLTKTDDTLTIKVNKVTNEVKSIYVIDEQTMEMVIRIPERFPLSNVSVEGPTRLGVKENQWKAWLLASQRVITLTNGSIFDCIELFNKNVNLHFSGFEECAICYSILHQDHSLPSKNCPTCLNKFHAACLYKWFKSSGSSTCPLCRSAFNFNTGRS</sequence>
<comment type="similarity">
    <text evidence="4 16">Belongs to the LTN1 family.</text>
</comment>
<dbReference type="GO" id="GO:0072344">
    <property type="term" value="P:rescue of stalled ribosome"/>
    <property type="evidence" value="ECO:0007669"/>
    <property type="project" value="UniProtKB-UniRule"/>
</dbReference>
<comment type="subunit">
    <text evidence="16">Component of the ribosome quality control complex (RQC).</text>
</comment>
<evidence type="ECO:0000256" key="13">
    <source>
        <dbReference type="ARBA" id="ARBA00022833"/>
    </source>
</evidence>
<evidence type="ECO:0000256" key="12">
    <source>
        <dbReference type="ARBA" id="ARBA00022786"/>
    </source>
</evidence>
<evidence type="ECO:0000256" key="3">
    <source>
        <dbReference type="ARBA" id="ARBA00004906"/>
    </source>
</evidence>
<keyword evidence="7" id="KW-0963">Cytoplasm</keyword>
<evidence type="ECO:0000256" key="9">
    <source>
        <dbReference type="ARBA" id="ARBA00022723"/>
    </source>
</evidence>
<evidence type="ECO:0000256" key="7">
    <source>
        <dbReference type="ARBA" id="ARBA00022490"/>
    </source>
</evidence>
<keyword evidence="13 16" id="KW-0862">Zinc</keyword>
<proteinExistence type="inferred from homology"/>
<accession>A0A1A0HHY2</accession>
<dbReference type="GO" id="GO:0061630">
    <property type="term" value="F:ubiquitin protein ligase activity"/>
    <property type="evidence" value="ECO:0007669"/>
    <property type="project" value="UniProtKB-UniRule"/>
</dbReference>
<dbReference type="Pfam" id="PF13639">
    <property type="entry name" value="zf-RING_2"/>
    <property type="match status" value="1"/>
</dbReference>
<comment type="function">
    <text evidence="14">E3 ubiquitin-protein ligase component of the ribosome quality control complex (RQC), a ribosome-associated complex that mediates ubiquitination and extraction of incompletely synthesized nascent chains for proteasomal degradation. Mediates ubiquitination of proteins derived from mRNAs lacking stop codons (non-stop proteins) and other translation arrest products induced by poly-lysine sequences and tandem rare codons. Ubiquitination leads to CDC48 recruitment for extraction and degradation of the incomplete translation product. May indirectly play a role in chromatin function and transcription.</text>
</comment>
<dbReference type="InterPro" id="IPR001841">
    <property type="entry name" value="Znf_RING"/>
</dbReference>
<evidence type="ECO:0000256" key="10">
    <source>
        <dbReference type="ARBA" id="ARBA00022737"/>
    </source>
</evidence>
<dbReference type="UniPathway" id="UPA00143"/>
<evidence type="ECO:0000256" key="16">
    <source>
        <dbReference type="RuleBase" id="RU367090"/>
    </source>
</evidence>
<keyword evidence="8 16" id="KW-0808">Transferase</keyword>
<comment type="function">
    <text evidence="16">E3 ubiquitin-protein ligase. Component of the ribosome quality control complex (RQC), a ribosome-associated complex that mediates ubiquitination and extraction of incompletely synthesized nascent chains for proteasomal degradation.</text>
</comment>
<dbReference type="GeneID" id="30031533"/>
<dbReference type="InterPro" id="IPR054477">
    <property type="entry name" value="LTN1_E3_ligase_6th"/>
</dbReference>
<dbReference type="PANTHER" id="PTHR12389">
    <property type="entry name" value="ZINC FINGER PROTEIN 294"/>
    <property type="match status" value="1"/>
</dbReference>
<keyword evidence="9 16" id="KW-0479">Metal-binding</keyword>
<dbReference type="InterPro" id="IPR054478">
    <property type="entry name" value="LTN1_UBC"/>
</dbReference>
<dbReference type="SMART" id="SM00744">
    <property type="entry name" value="RINGv"/>
    <property type="match status" value="1"/>
</dbReference>
<dbReference type="CDD" id="cd16491">
    <property type="entry name" value="RING-CH-C4HC3_LTN1"/>
    <property type="match status" value="1"/>
</dbReference>
<dbReference type="EMBL" id="LXTC01000001">
    <property type="protein sequence ID" value="OBA23611.1"/>
    <property type="molecule type" value="Genomic_DNA"/>
</dbReference>
<comment type="pathway">
    <text evidence="3 16">Protein modification; protein ubiquitination.</text>
</comment>
<keyword evidence="11 15" id="KW-0863">Zinc-finger</keyword>
<feature type="domain" description="RING-type" evidence="17">
    <location>
        <begin position="1519"/>
        <end position="1565"/>
    </location>
</feature>
<evidence type="ECO:0000313" key="18">
    <source>
        <dbReference type="EMBL" id="OBA23611.1"/>
    </source>
</evidence>
<dbReference type="EC" id="2.3.2.27" evidence="5 16"/>
<keyword evidence="10" id="KW-0677">Repeat</keyword>
<keyword evidence="19" id="KW-1185">Reference proteome</keyword>
<dbReference type="PANTHER" id="PTHR12389:SF0">
    <property type="entry name" value="E3 UBIQUITIN-PROTEIN LIGASE LISTERIN"/>
    <property type="match status" value="1"/>
</dbReference>
<dbReference type="STRING" id="869754.A0A1A0HHY2"/>
<dbReference type="GO" id="GO:1990112">
    <property type="term" value="C:RQC complex"/>
    <property type="evidence" value="ECO:0007669"/>
    <property type="project" value="UniProtKB-UniRule"/>
</dbReference>
<dbReference type="RefSeq" id="XP_018714092.1">
    <property type="nucleotide sequence ID" value="XM_018858557.1"/>
</dbReference>
<organism evidence="18 19">
    <name type="scientific">Metschnikowia bicuspidata var. bicuspidata NRRL YB-4993</name>
    <dbReference type="NCBI Taxonomy" id="869754"/>
    <lineage>
        <taxon>Eukaryota</taxon>
        <taxon>Fungi</taxon>
        <taxon>Dikarya</taxon>
        <taxon>Ascomycota</taxon>
        <taxon>Saccharomycotina</taxon>
        <taxon>Pichiomycetes</taxon>
        <taxon>Metschnikowiaceae</taxon>
        <taxon>Metschnikowia</taxon>
    </lineage>
</organism>
<dbReference type="FunFam" id="3.30.40.10:FF:000038">
    <property type="entry name" value="E3 ubiquitin-protein ligase listerin"/>
    <property type="match status" value="1"/>
</dbReference>
<dbReference type="GO" id="GO:1990116">
    <property type="term" value="P:ribosome-associated ubiquitin-dependent protein catabolic process"/>
    <property type="evidence" value="ECO:0007669"/>
    <property type="project" value="UniProtKB-UniRule"/>
</dbReference>
<dbReference type="Proteomes" id="UP000092555">
    <property type="component" value="Unassembled WGS sequence"/>
</dbReference>
<dbReference type="Pfam" id="PF22958">
    <property type="entry name" value="Ltn1_1st"/>
    <property type="match status" value="1"/>
</dbReference>
<evidence type="ECO:0000256" key="8">
    <source>
        <dbReference type="ARBA" id="ARBA00022679"/>
    </source>
</evidence>
<dbReference type="GO" id="GO:0005829">
    <property type="term" value="C:cytosol"/>
    <property type="evidence" value="ECO:0007669"/>
    <property type="project" value="UniProtKB-SubCell"/>
</dbReference>
<gene>
    <name evidence="18" type="ORF">METBIDRAFT_76595</name>
</gene>
<dbReference type="GO" id="GO:0043023">
    <property type="term" value="F:ribosomal large subunit binding"/>
    <property type="evidence" value="ECO:0007669"/>
    <property type="project" value="TreeGrafter"/>
</dbReference>
<dbReference type="PROSITE" id="PS50089">
    <property type="entry name" value="ZF_RING_2"/>
    <property type="match status" value="1"/>
</dbReference>
<reference evidence="18 19" key="1">
    <citation type="submission" date="2016-05" db="EMBL/GenBank/DDBJ databases">
        <title>Comparative genomics of biotechnologically important yeasts.</title>
        <authorList>
            <consortium name="DOE Joint Genome Institute"/>
            <person name="Riley R."/>
            <person name="Haridas S."/>
            <person name="Wolfe K.H."/>
            <person name="Lopes M.R."/>
            <person name="Hittinger C.T."/>
            <person name="Goker M."/>
            <person name="Salamov A."/>
            <person name="Wisecaver J."/>
            <person name="Long T.M."/>
            <person name="Aerts A.L."/>
            <person name="Barry K."/>
            <person name="Choi C."/>
            <person name="Clum A."/>
            <person name="Coughlan A.Y."/>
            <person name="Deshpande S."/>
            <person name="Douglass A.P."/>
            <person name="Hanson S.J."/>
            <person name="Klenk H.-P."/>
            <person name="LaButti K."/>
            <person name="Lapidus A."/>
            <person name="Lindquist E."/>
            <person name="Lipzen A."/>
            <person name="Meier-kolthoff J.P."/>
            <person name="Ohm R.A."/>
            <person name="Otillar R.P."/>
            <person name="Pangilinan J."/>
            <person name="Peng Y."/>
            <person name="Rokas A."/>
            <person name="Rosa C.A."/>
            <person name="Scheuner C."/>
            <person name="Sibirny A.A."/>
            <person name="Slot J.C."/>
            <person name="Stielow J.B."/>
            <person name="Sun H."/>
            <person name="Kurtzman C.P."/>
            <person name="Blackwell M."/>
            <person name="Grigoriev I.V."/>
            <person name="Jeffries T.W."/>
        </authorList>
    </citation>
    <scope>NUCLEOTIDE SEQUENCE [LARGE SCALE GENOMIC DNA]</scope>
    <source>
        <strain evidence="18 19">NRRL YB-4993</strain>
    </source>
</reference>
<dbReference type="Pfam" id="PF22999">
    <property type="entry name" value="LTN1_E3_ligase_6th"/>
    <property type="match status" value="1"/>
</dbReference>
<dbReference type="SMART" id="SM01197">
    <property type="entry name" value="FANCL_C"/>
    <property type="match status" value="1"/>
</dbReference>
<comment type="subcellular location">
    <subcellularLocation>
        <location evidence="2">Cytoplasm</location>
        <location evidence="2">Cytosol</location>
    </subcellularLocation>
</comment>
<dbReference type="InterPro" id="IPR039795">
    <property type="entry name" value="LTN1/Rkr1"/>
</dbReference>
<comment type="caution">
    <text evidence="18">The sequence shown here is derived from an EMBL/GenBank/DDBJ whole genome shotgun (WGS) entry which is preliminary data.</text>
</comment>
<evidence type="ECO:0000256" key="2">
    <source>
        <dbReference type="ARBA" id="ARBA00004514"/>
    </source>
</evidence>
<comment type="catalytic activity">
    <reaction evidence="1 16">
        <text>S-ubiquitinyl-[E2 ubiquitin-conjugating enzyme]-L-cysteine + [acceptor protein]-L-lysine = [E2 ubiquitin-conjugating enzyme]-L-cysteine + N(6)-ubiquitinyl-[acceptor protein]-L-lysine.</text>
        <dbReference type="EC" id="2.3.2.27"/>
    </reaction>
</comment>
<evidence type="ECO:0000256" key="1">
    <source>
        <dbReference type="ARBA" id="ARBA00000900"/>
    </source>
</evidence>
<name>A0A1A0HHY2_9ASCO</name>
<dbReference type="InterPro" id="IPR011016">
    <property type="entry name" value="Znf_RING-CH"/>
</dbReference>
<dbReference type="OrthoDB" id="6108at2759"/>
<evidence type="ECO:0000256" key="11">
    <source>
        <dbReference type="ARBA" id="ARBA00022771"/>
    </source>
</evidence>
<dbReference type="GO" id="GO:0016567">
    <property type="term" value="P:protein ubiquitination"/>
    <property type="evidence" value="ECO:0007669"/>
    <property type="project" value="UniProtKB-UniPathway"/>
</dbReference>
<dbReference type="Pfam" id="PF23009">
    <property type="entry name" value="UBC_like"/>
    <property type="match status" value="1"/>
</dbReference>
<dbReference type="Gene3D" id="3.30.40.10">
    <property type="entry name" value="Zinc/RING finger domain, C3HC4 (zinc finger)"/>
    <property type="match status" value="1"/>
</dbReference>
<dbReference type="InterPro" id="IPR039804">
    <property type="entry name" value="RING-CH-C4HC3_LTN1"/>
</dbReference>
<evidence type="ECO:0000256" key="14">
    <source>
        <dbReference type="ARBA" id="ARBA00055150"/>
    </source>
</evidence>
<keyword evidence="12 16" id="KW-0833">Ubl conjugation pathway</keyword>